<proteinExistence type="predicted"/>
<dbReference type="RefSeq" id="WP_069109498.1">
    <property type="nucleotide sequence ID" value="NZ_FNUC01000004.1"/>
</dbReference>
<evidence type="ECO:0000313" key="2">
    <source>
        <dbReference type="Proteomes" id="UP000181980"/>
    </source>
</evidence>
<name>A0A1H5PJY7_9ACTN</name>
<keyword evidence="2" id="KW-1185">Reference proteome</keyword>
<sequence>MPAGDPLLERIAAAVAVGHTESRTTARTLLTELWESVATPLHRCVVAHHLADLQDDVAAELEWDLRALAAADGFDARGFGASLQLNVADAYRRLGDLTAARSHQALALAACSELEDDGYGRMITAGVARLAEQLDDVGAARPRG</sequence>
<reference evidence="2" key="1">
    <citation type="submission" date="2016-10" db="EMBL/GenBank/DDBJ databases">
        <authorList>
            <person name="Varghese N."/>
            <person name="Submissions S."/>
        </authorList>
    </citation>
    <scope>NUCLEOTIDE SEQUENCE [LARGE SCALE GENOMIC DNA]</scope>
    <source>
        <strain evidence="2">DSM 45237</strain>
    </source>
</reference>
<protein>
    <recommendedName>
        <fullName evidence="3">Tetratricopeptide repeat-containing protein</fullName>
    </recommendedName>
</protein>
<dbReference type="OrthoDB" id="8450665at2"/>
<organism evidence="1 2">
    <name type="scientific">Jiangella alba</name>
    <dbReference type="NCBI Taxonomy" id="561176"/>
    <lineage>
        <taxon>Bacteria</taxon>
        <taxon>Bacillati</taxon>
        <taxon>Actinomycetota</taxon>
        <taxon>Actinomycetes</taxon>
        <taxon>Jiangellales</taxon>
        <taxon>Jiangellaceae</taxon>
        <taxon>Jiangella</taxon>
    </lineage>
</organism>
<dbReference type="STRING" id="561176.SAMN04488561_4575"/>
<evidence type="ECO:0000313" key="1">
    <source>
        <dbReference type="EMBL" id="SEF14193.1"/>
    </source>
</evidence>
<accession>A0A1H5PJY7</accession>
<dbReference type="EMBL" id="FNUC01000004">
    <property type="protein sequence ID" value="SEF14193.1"/>
    <property type="molecule type" value="Genomic_DNA"/>
</dbReference>
<gene>
    <name evidence="1" type="ORF">SAMN04488561_4575</name>
</gene>
<dbReference type="Proteomes" id="UP000181980">
    <property type="component" value="Unassembled WGS sequence"/>
</dbReference>
<evidence type="ECO:0008006" key="3">
    <source>
        <dbReference type="Google" id="ProtNLM"/>
    </source>
</evidence>
<dbReference type="AlphaFoldDB" id="A0A1H5PJY7"/>